<organism evidence="1 2">
    <name type="scientific">Toxocara canis</name>
    <name type="common">Canine roundworm</name>
    <dbReference type="NCBI Taxonomy" id="6265"/>
    <lineage>
        <taxon>Eukaryota</taxon>
        <taxon>Metazoa</taxon>
        <taxon>Ecdysozoa</taxon>
        <taxon>Nematoda</taxon>
        <taxon>Chromadorea</taxon>
        <taxon>Rhabditida</taxon>
        <taxon>Spirurina</taxon>
        <taxon>Ascaridomorpha</taxon>
        <taxon>Ascaridoidea</taxon>
        <taxon>Toxocaridae</taxon>
        <taxon>Toxocara</taxon>
    </lineage>
</organism>
<dbReference type="EMBL" id="JPKZ01003092">
    <property type="protein sequence ID" value="KHN73651.1"/>
    <property type="molecule type" value="Genomic_DNA"/>
</dbReference>
<sequence>MARQHLNNGHNAQCRFRVKESTVRRKRSQPLLITEAYVVSSPATRRCTTGRSNMENKMGRSAVTSIWRCLDAASSGSRQMEKLPAASMERTMKSMKSQLFKVFKVRYYVWKMER</sequence>
<evidence type="ECO:0000313" key="1">
    <source>
        <dbReference type="EMBL" id="KHN73651.1"/>
    </source>
</evidence>
<evidence type="ECO:0000313" key="2">
    <source>
        <dbReference type="Proteomes" id="UP000031036"/>
    </source>
</evidence>
<dbReference type="AlphaFoldDB" id="A0A0B2URL7"/>
<gene>
    <name evidence="1" type="ORF">Tcan_13073</name>
</gene>
<reference evidence="1 2" key="1">
    <citation type="submission" date="2014-11" db="EMBL/GenBank/DDBJ databases">
        <title>Genetic blueprint of the zoonotic pathogen Toxocara canis.</title>
        <authorList>
            <person name="Zhu X.-Q."/>
            <person name="Korhonen P.K."/>
            <person name="Cai H."/>
            <person name="Young N.D."/>
            <person name="Nejsum P."/>
            <person name="von Samson-Himmelstjerna G."/>
            <person name="Boag P.R."/>
            <person name="Tan P."/>
            <person name="Li Q."/>
            <person name="Min J."/>
            <person name="Yang Y."/>
            <person name="Wang X."/>
            <person name="Fang X."/>
            <person name="Hall R.S."/>
            <person name="Hofmann A."/>
            <person name="Sternberg P.W."/>
            <person name="Jex A.R."/>
            <person name="Gasser R.B."/>
        </authorList>
    </citation>
    <scope>NUCLEOTIDE SEQUENCE [LARGE SCALE GENOMIC DNA]</scope>
    <source>
        <strain evidence="1">PN_DK_2014</strain>
    </source>
</reference>
<accession>A0A0B2URL7</accession>
<dbReference type="Proteomes" id="UP000031036">
    <property type="component" value="Unassembled WGS sequence"/>
</dbReference>
<comment type="caution">
    <text evidence="1">The sequence shown here is derived from an EMBL/GenBank/DDBJ whole genome shotgun (WGS) entry which is preliminary data.</text>
</comment>
<proteinExistence type="predicted"/>
<protein>
    <submittedName>
        <fullName evidence="1">Uncharacterized protein</fullName>
    </submittedName>
</protein>
<name>A0A0B2URL7_TOXCA</name>
<keyword evidence="2" id="KW-1185">Reference proteome</keyword>